<dbReference type="Pfam" id="PF25023">
    <property type="entry name" value="TEN_YD-shell"/>
    <property type="match status" value="1"/>
</dbReference>
<dbReference type="InterPro" id="IPR045351">
    <property type="entry name" value="DUF6531"/>
</dbReference>
<dbReference type="PANTHER" id="PTHR32305">
    <property type="match status" value="1"/>
</dbReference>
<accession>A0ABT6AUB8</accession>
<evidence type="ECO:0000259" key="3">
    <source>
        <dbReference type="Pfam" id="PF20148"/>
    </source>
</evidence>
<dbReference type="NCBIfam" id="TIGR01643">
    <property type="entry name" value="YD_repeat_2x"/>
    <property type="match status" value="4"/>
</dbReference>
<dbReference type="InterPro" id="IPR031325">
    <property type="entry name" value="RHS_repeat"/>
</dbReference>
<gene>
    <name evidence="5" type="ORF">P3W85_25200</name>
</gene>
<dbReference type="Pfam" id="PF20148">
    <property type="entry name" value="DUF6531"/>
    <property type="match status" value="1"/>
</dbReference>
<keyword evidence="1" id="KW-0677">Repeat</keyword>
<dbReference type="InterPro" id="IPR056823">
    <property type="entry name" value="TEN-like_YD-shell"/>
</dbReference>
<evidence type="ECO:0000259" key="4">
    <source>
        <dbReference type="Pfam" id="PF25023"/>
    </source>
</evidence>
<evidence type="ECO:0000256" key="1">
    <source>
        <dbReference type="ARBA" id="ARBA00022737"/>
    </source>
</evidence>
<dbReference type="EMBL" id="JARJLM010000424">
    <property type="protein sequence ID" value="MDF3836224.1"/>
    <property type="molecule type" value="Genomic_DNA"/>
</dbReference>
<proteinExistence type="predicted"/>
<name>A0ABT6AUB8_9BURK</name>
<keyword evidence="6" id="KW-1185">Reference proteome</keyword>
<dbReference type="Pfam" id="PF05593">
    <property type="entry name" value="RHS_repeat"/>
    <property type="match status" value="1"/>
</dbReference>
<evidence type="ECO:0000313" key="5">
    <source>
        <dbReference type="EMBL" id="MDF3836224.1"/>
    </source>
</evidence>
<organism evidence="5 6">
    <name type="scientific">Cupriavidus basilensis</name>
    <dbReference type="NCBI Taxonomy" id="68895"/>
    <lineage>
        <taxon>Bacteria</taxon>
        <taxon>Pseudomonadati</taxon>
        <taxon>Pseudomonadota</taxon>
        <taxon>Betaproteobacteria</taxon>
        <taxon>Burkholderiales</taxon>
        <taxon>Burkholderiaceae</taxon>
        <taxon>Cupriavidus</taxon>
    </lineage>
</organism>
<dbReference type="InterPro" id="IPR050708">
    <property type="entry name" value="T6SS_VgrG/RHS"/>
</dbReference>
<sequence length="745" mass="80317">MEEQCPDLPQQTANACPVGNPISPLTGQKVQVESPDFQSSGPHPLTFQRTYRSDTAQYGSNVGSISNTWFHNWQRALNPMLANEGTIMARREDASLVRFFQRGQQWLQADGQSRDYILAGPDDKGVGAWQYHAASTDTVEAYDANGRLLTVTERNGWTTTLAYTTSVTAAAPWGRSGVLESVQNQFGARLSFAYDASNNLISVITPDGATIRYGLTNDGGTTVTWPDGSMRRYHYGEDIPNFQTYMPGRLTGITDELGNRFSRYNYSTSTGFVTSEEHTGGVDKLSFSYSANSTLVTDGNALTRTFNYQLAGTLRQPTGGSGFSPIGDPFNTIQYDSSNNVSRTVDRNGSDTRYAYDAQGREIQRIEGYGTADAKTTTTEWHPTWNLPAKVAAPGRLDSFDYDAKGQVISYAWYPTADSNGSQGTSAKPAGAIARSAWSYNSLGLLASTVETIDGNAAGRWAFTYDQQGNLASVTTPEGKKGRALRYDPAGRVLEVIDADGNSQLYEYNSRGQIVRYDVGGKTVTYEYNALGFLTAVRGPESSYIGYEYDEAHHLKAFLLQPAATEAVSTISPFSSVQTTADSSSMGKVSVWRRVWTWIKSWLGRMVGNAHAQSSVQRIPVPQSPAQVAGCDGTGCQQTFMDCLANCIRAYDPLSDEFKIALTGLGGTFPKAMVGLPRGLGGAKSVTAVPSVVAHSLGGGKAGTAGGATRLVGRIASPIWIGYGVYLAGMEGYCAANCGMNSRSH</sequence>
<feature type="domain" description="Teneurin-like YD-shell" evidence="4">
    <location>
        <begin position="438"/>
        <end position="553"/>
    </location>
</feature>
<reference evidence="5 6" key="1">
    <citation type="submission" date="2023-03" db="EMBL/GenBank/DDBJ databases">
        <title>Draft assemblies of triclosan tolerant bacteria isolated from returned activated sludge.</title>
        <authorList>
            <person name="Van Hamelsveld S."/>
        </authorList>
    </citation>
    <scope>NUCLEOTIDE SEQUENCE [LARGE SCALE GENOMIC DNA]</scope>
    <source>
        <strain evidence="5 6">GW210010_S58</strain>
    </source>
</reference>
<dbReference type="Proteomes" id="UP001216674">
    <property type="component" value="Unassembled WGS sequence"/>
</dbReference>
<dbReference type="InterPro" id="IPR006530">
    <property type="entry name" value="YD"/>
</dbReference>
<evidence type="ECO:0000313" key="6">
    <source>
        <dbReference type="Proteomes" id="UP001216674"/>
    </source>
</evidence>
<dbReference type="Gene3D" id="2.180.10.10">
    <property type="entry name" value="RHS repeat-associated core"/>
    <property type="match status" value="2"/>
</dbReference>
<dbReference type="PANTHER" id="PTHR32305:SF15">
    <property type="entry name" value="PROTEIN RHSA-RELATED"/>
    <property type="match status" value="1"/>
</dbReference>
<feature type="domain" description="DUF6531" evidence="3">
    <location>
        <begin position="19"/>
        <end position="99"/>
    </location>
</feature>
<dbReference type="RefSeq" id="WP_276266762.1">
    <property type="nucleotide sequence ID" value="NZ_JARJLM010000424.1"/>
</dbReference>
<protein>
    <submittedName>
        <fullName evidence="5">DUF6531 domain-containing protein</fullName>
    </submittedName>
</protein>
<evidence type="ECO:0000256" key="2">
    <source>
        <dbReference type="SAM" id="MobiDB-lite"/>
    </source>
</evidence>
<comment type="caution">
    <text evidence="5">The sequence shown here is derived from an EMBL/GenBank/DDBJ whole genome shotgun (WGS) entry which is preliminary data.</text>
</comment>
<feature type="region of interest" description="Disordered" evidence="2">
    <location>
        <begin position="1"/>
        <end position="25"/>
    </location>
</feature>